<comment type="caution">
    <text evidence="2">The sequence shown here is derived from an EMBL/GenBank/DDBJ whole genome shotgun (WGS) entry which is preliminary data.</text>
</comment>
<protein>
    <recommendedName>
        <fullName evidence="1">Tf2-1-like SH3-like domain-containing protein</fullName>
    </recommendedName>
</protein>
<sequence>MTPYDAFYGRKYRSLLCWCEVGEKTLIGPYIVQETTYKIMLIRERMCTAHSRKKSYAGKRRKPLEFQGGEHVLLRVTPKIGVGRSMKVKKLSLCFIGPFKILKRVRHVAYQLAFPPHLSNLHDVFHVSQLQKSFEIEAYILKDILDTYGKTSAQLINFQKLKFFYNSNIPYSTRHSIYALLGVTRPLARANTLGFPSIIGKIRKKVFGFIKERLRRHINHWTSKNLSKPWLKSSQNSYVTTPTPHGLETLTVGDLIDHQRHEWQAGFIEVTFNHSDAHAIQSIPLINSSDNDRLIWKFSLNGSYSVKTAYHNIIEAMLGTELLKANGNWSAVWKLHTPPKIKHFVCRSLSGCLPNSYNDFIFNLLEQLHPHKSSQSAMILWYIRKTRNQKVWENVETTSSIVVSLALQSYSEWLSADASNNIYISASPPSTSQQIWTPPAIGLPKCNFDAIIFKDQNVFGIGMCLRDDNGTFIKAKTKHYQGTPQPQEAEVYALHQALVWIQQFKMMKDNLAATKPRASLSTIQKSL</sequence>
<dbReference type="EMBL" id="QZWG01000003">
    <property type="protein sequence ID" value="RZC19629.1"/>
    <property type="molecule type" value="Genomic_DNA"/>
</dbReference>
<proteinExistence type="predicted"/>
<keyword evidence="3" id="KW-1185">Reference proteome</keyword>
<dbReference type="PANTHER" id="PTHR46148">
    <property type="entry name" value="CHROMO DOMAIN-CONTAINING PROTEIN"/>
    <property type="match status" value="1"/>
</dbReference>
<accession>A0A445L958</accession>
<organism evidence="2 3">
    <name type="scientific">Glycine soja</name>
    <name type="common">Wild soybean</name>
    <dbReference type="NCBI Taxonomy" id="3848"/>
    <lineage>
        <taxon>Eukaryota</taxon>
        <taxon>Viridiplantae</taxon>
        <taxon>Streptophyta</taxon>
        <taxon>Embryophyta</taxon>
        <taxon>Tracheophyta</taxon>
        <taxon>Spermatophyta</taxon>
        <taxon>Magnoliopsida</taxon>
        <taxon>eudicotyledons</taxon>
        <taxon>Gunneridae</taxon>
        <taxon>Pentapetalae</taxon>
        <taxon>rosids</taxon>
        <taxon>fabids</taxon>
        <taxon>Fabales</taxon>
        <taxon>Fabaceae</taxon>
        <taxon>Papilionoideae</taxon>
        <taxon>50 kb inversion clade</taxon>
        <taxon>NPAAA clade</taxon>
        <taxon>indigoferoid/millettioid clade</taxon>
        <taxon>Phaseoleae</taxon>
        <taxon>Glycine</taxon>
        <taxon>Glycine subgen. Soja</taxon>
    </lineage>
</organism>
<feature type="domain" description="Tf2-1-like SH3-like" evidence="1">
    <location>
        <begin position="69"/>
        <end position="132"/>
    </location>
</feature>
<dbReference type="Pfam" id="PF24626">
    <property type="entry name" value="SH3_Tf2-1"/>
    <property type="match status" value="1"/>
</dbReference>
<evidence type="ECO:0000313" key="2">
    <source>
        <dbReference type="EMBL" id="RZC19629.1"/>
    </source>
</evidence>
<dbReference type="Proteomes" id="UP000289340">
    <property type="component" value="Chromosome 3"/>
</dbReference>
<evidence type="ECO:0000313" key="3">
    <source>
        <dbReference type="Proteomes" id="UP000289340"/>
    </source>
</evidence>
<reference evidence="2 3" key="1">
    <citation type="submission" date="2018-09" db="EMBL/GenBank/DDBJ databases">
        <title>A high-quality reference genome of wild soybean provides a powerful tool to mine soybean genomes.</title>
        <authorList>
            <person name="Xie M."/>
            <person name="Chung C.Y.L."/>
            <person name="Li M.-W."/>
            <person name="Wong F.-L."/>
            <person name="Chan T.-F."/>
            <person name="Lam H.-M."/>
        </authorList>
    </citation>
    <scope>NUCLEOTIDE SEQUENCE [LARGE SCALE GENOMIC DNA]</scope>
    <source>
        <strain evidence="3">cv. W05</strain>
        <tissue evidence="2">Hypocotyl of etiolated seedlings</tissue>
    </source>
</reference>
<evidence type="ECO:0000259" key="1">
    <source>
        <dbReference type="Pfam" id="PF24626"/>
    </source>
</evidence>
<dbReference type="AlphaFoldDB" id="A0A445L958"/>
<dbReference type="PANTHER" id="PTHR46148:SF60">
    <property type="entry name" value="CHROMO DOMAIN-CONTAINING PROTEIN"/>
    <property type="match status" value="1"/>
</dbReference>
<dbReference type="InterPro" id="IPR056924">
    <property type="entry name" value="SH3_Tf2-1"/>
</dbReference>
<gene>
    <name evidence="2" type="ORF">D0Y65_006451</name>
</gene>
<name>A0A445L958_GLYSO</name>